<protein>
    <submittedName>
        <fullName evidence="2">Cupin</fullName>
    </submittedName>
</protein>
<feature type="domain" description="Cupin type-2" evidence="1">
    <location>
        <begin position="32"/>
        <end position="100"/>
    </location>
</feature>
<dbReference type="SUPFAM" id="SSF51182">
    <property type="entry name" value="RmlC-like cupins"/>
    <property type="match status" value="1"/>
</dbReference>
<accession>A0A1G1WRW4</accession>
<reference evidence="2 3" key="1">
    <citation type="journal article" date="2016" name="Nat. Commun.">
        <title>Thousands of microbial genomes shed light on interconnected biogeochemical processes in an aquifer system.</title>
        <authorList>
            <person name="Anantharaman K."/>
            <person name="Brown C.T."/>
            <person name="Hug L.A."/>
            <person name="Sharon I."/>
            <person name="Castelle C.J."/>
            <person name="Probst A.J."/>
            <person name="Thomas B.C."/>
            <person name="Singh A."/>
            <person name="Wilkins M.J."/>
            <person name="Karaoz U."/>
            <person name="Brodie E.L."/>
            <person name="Williams K.H."/>
            <person name="Hubbard S.S."/>
            <person name="Banfield J.F."/>
        </authorList>
    </citation>
    <scope>NUCLEOTIDE SEQUENCE [LARGE SCALE GENOMIC DNA]</scope>
</reference>
<name>A0A1G1WRW4_9BACT</name>
<dbReference type="PANTHER" id="PTHR43346:SF1">
    <property type="entry name" value="QUERCETIN 2,3-DIOXYGENASE-RELATED"/>
    <property type="match status" value="1"/>
</dbReference>
<dbReference type="Gene3D" id="2.60.120.10">
    <property type="entry name" value="Jelly Rolls"/>
    <property type="match status" value="1"/>
</dbReference>
<proteinExistence type="predicted"/>
<dbReference type="InterPro" id="IPR014710">
    <property type="entry name" value="RmlC-like_jellyroll"/>
</dbReference>
<evidence type="ECO:0000259" key="1">
    <source>
        <dbReference type="Pfam" id="PF07883"/>
    </source>
</evidence>
<organism evidence="2 3">
    <name type="scientific">Candidatus Woykebacteria bacterium RIFCSPHIGHO2_12_FULL_45_10</name>
    <dbReference type="NCBI Taxonomy" id="1802603"/>
    <lineage>
        <taxon>Bacteria</taxon>
        <taxon>Candidatus Woykeibacteriota</taxon>
    </lineage>
</organism>
<comment type="caution">
    <text evidence="2">The sequence shown here is derived from an EMBL/GenBank/DDBJ whole genome shotgun (WGS) entry which is preliminary data.</text>
</comment>
<evidence type="ECO:0000313" key="2">
    <source>
        <dbReference type="EMBL" id="OGY30478.1"/>
    </source>
</evidence>
<dbReference type="Proteomes" id="UP000178068">
    <property type="component" value="Unassembled WGS sequence"/>
</dbReference>
<dbReference type="InterPro" id="IPR011051">
    <property type="entry name" value="RmlC_Cupin_sf"/>
</dbReference>
<dbReference type="STRING" id="1802603.A3F35_03515"/>
<dbReference type="AlphaFoldDB" id="A0A1G1WRW4"/>
<evidence type="ECO:0000313" key="3">
    <source>
        <dbReference type="Proteomes" id="UP000178068"/>
    </source>
</evidence>
<dbReference type="PANTHER" id="PTHR43346">
    <property type="entry name" value="LIGAND BINDING DOMAIN PROTEIN, PUTATIVE (AFU_ORTHOLOGUE AFUA_6G14370)-RELATED"/>
    <property type="match status" value="1"/>
</dbReference>
<dbReference type="Pfam" id="PF07883">
    <property type="entry name" value="Cupin_2"/>
    <property type="match status" value="1"/>
</dbReference>
<sequence length="123" mass="13423">MKGYIHDVSDKARENTYFRQVLETGEHTQLVVMSIPAGGEIGEETHGDNDQVLYFVSGEGKAIFNGEEVKISKDDVVLVNAGTKHNFINTGKDDLKIITAYSPPHHPPGTIHKTKAEADAAGY</sequence>
<dbReference type="InterPro" id="IPR052538">
    <property type="entry name" value="Flavonoid_dioxygenase-like"/>
</dbReference>
<dbReference type="InterPro" id="IPR013096">
    <property type="entry name" value="Cupin_2"/>
</dbReference>
<gene>
    <name evidence="2" type="ORF">A3F35_03515</name>
</gene>
<dbReference type="CDD" id="cd02223">
    <property type="entry name" value="cupin_Bh2720-like"/>
    <property type="match status" value="1"/>
</dbReference>
<dbReference type="EMBL" id="MHCZ01000002">
    <property type="protein sequence ID" value="OGY30478.1"/>
    <property type="molecule type" value="Genomic_DNA"/>
</dbReference>